<evidence type="ECO:0000313" key="3">
    <source>
        <dbReference type="Proteomes" id="UP000682733"/>
    </source>
</evidence>
<dbReference type="EMBL" id="CAJOBA010053839">
    <property type="protein sequence ID" value="CAF4268857.1"/>
    <property type="molecule type" value="Genomic_DNA"/>
</dbReference>
<dbReference type="EMBL" id="CAJNOK010031934">
    <property type="protein sequence ID" value="CAF1478048.1"/>
    <property type="molecule type" value="Genomic_DNA"/>
</dbReference>
<comment type="caution">
    <text evidence="2">The sequence shown here is derived from an EMBL/GenBank/DDBJ whole genome shotgun (WGS) entry which is preliminary data.</text>
</comment>
<dbReference type="Proteomes" id="UP000677228">
    <property type="component" value="Unassembled WGS sequence"/>
</dbReference>
<organism evidence="2 3">
    <name type="scientific">Didymodactylos carnosus</name>
    <dbReference type="NCBI Taxonomy" id="1234261"/>
    <lineage>
        <taxon>Eukaryota</taxon>
        <taxon>Metazoa</taxon>
        <taxon>Spiralia</taxon>
        <taxon>Gnathifera</taxon>
        <taxon>Rotifera</taxon>
        <taxon>Eurotatoria</taxon>
        <taxon>Bdelloidea</taxon>
        <taxon>Philodinida</taxon>
        <taxon>Philodinidae</taxon>
        <taxon>Didymodactylos</taxon>
    </lineage>
</organism>
<evidence type="ECO:0000313" key="2">
    <source>
        <dbReference type="EMBL" id="CAF4268857.1"/>
    </source>
</evidence>
<proteinExistence type="predicted"/>
<reference evidence="2" key="1">
    <citation type="submission" date="2021-02" db="EMBL/GenBank/DDBJ databases">
        <authorList>
            <person name="Nowell W R."/>
        </authorList>
    </citation>
    <scope>NUCLEOTIDE SEQUENCE</scope>
</reference>
<dbReference type="Proteomes" id="UP000682733">
    <property type="component" value="Unassembled WGS sequence"/>
</dbReference>
<dbReference type="AlphaFoldDB" id="A0A8S2T9B6"/>
<name>A0A8S2T9B6_9BILA</name>
<protein>
    <submittedName>
        <fullName evidence="2">Uncharacterized protein</fullName>
    </submittedName>
</protein>
<sequence>MSVYTHTMMSNQMKLWFADINNKNHENKFVINEPTKSSFLLPLSPLFDAVVDDDFLAVKSFIDKRYDINTQVRKFHLRV</sequence>
<accession>A0A8S2T9B6</accession>
<evidence type="ECO:0000313" key="1">
    <source>
        <dbReference type="EMBL" id="CAF1478048.1"/>
    </source>
</evidence>
<gene>
    <name evidence="1" type="ORF">OVA965_LOCUS35941</name>
    <name evidence="2" type="ORF">TMI583_LOCUS36924</name>
</gene>